<dbReference type="InterPro" id="IPR016024">
    <property type="entry name" value="ARM-type_fold"/>
</dbReference>
<dbReference type="PANTHER" id="PTHR46957:SF3">
    <property type="entry name" value="CYTOKINE RECEPTOR"/>
    <property type="match status" value="1"/>
</dbReference>
<accession>A0A913Z1M7</accession>
<feature type="region of interest" description="Disordered" evidence="1">
    <location>
        <begin position="680"/>
        <end position="909"/>
    </location>
</feature>
<evidence type="ECO:0000313" key="3">
    <source>
        <dbReference type="EnsemblMetazoa" id="XP_038045582.1"/>
    </source>
</evidence>
<feature type="compositionally biased region" description="Polar residues" evidence="1">
    <location>
        <begin position="864"/>
        <end position="890"/>
    </location>
</feature>
<sequence>MSLNWRRNDYFERLLEDGPSSHSALELLVDDLHRDKAHTIGAFLDHYGSEDFMWGLVRMLSAENTRVAGNSAYIFGTVAESVEGQRRVLSLVNGPHPHNVLADLTNMLDYDDDESVMNAAGTLGTLAESSGGREWMLKEPCLQVTISRVTGLLTSNNVWTASNAALVLARVSIAEEGCQMMLDHNFSHQIMTKLIDSLGIDEAGRGMNAAFALGRLCDLETGRVRLLQHPDSEKMMSRLCSMLASKDSGCGKNACYAISCLATSAQGHGRLLGHKSSEVMLQRLGSQLSNEDSETAWFAAMTLRTLASKRAGCLRLRNHSHVVPALQIVQCRGPSHQDLKDEVELTLELLKTLHQPPPPRLQVKGHGEIFAEWDEVALKSGLEVTYRLYNDSEILYDGKSLSHLVTGLRADTQYSFRLQLSTEGDDSPLSEVAVATTEESPPDTPQGLRILAVTISQLKLGWAPPEFNNGALKGYVVYNGKQPVETTTELSSIVSGLTPGTTYDLHVCAFNHKGKGPKATITATTTELGKHAPGKPSLTVRGRSEIHVTWTPPEFPLGRLHRFELTQNGKVIYSGTELSYTAHRLTPNTEYKFTVIAVTSEGKCESDAAKKKTPKDEYNVQSTAPIFFSHPVRMTEETPGKSKDKSSRAHSRHGRKRSAKRKQSLTQSYVFWQRHLKQPISPTYTEPPSLRSSSRPSSGFSDDSYHAKTHSRQKQSAGGLEKRGSKSSTTMEPLAEWSSERSSTSSSETGEDDDEERWPGADHLSYRTSSTSHGRHRKPQDGASSKRGTSGGSHSRTSPETSRGLDRDTSKSSNKGHRESIKKTSTEMEHEYERSTKTERSNSDEVKPQVRGQAKVNSKESNDHSNANQRYADSSREASAQKPSKTTMQYVKTKRHAAGHHGDQESDPVAFKLDRLLRSLKSTTTRKTSLNSHRAVGPGKDGLQRTPTSVTWDPRLSSSVGSNSHVAKRDLKLDGVPPSREIATSGKEFTLLANGQIVYRDSRSGSGTSKKSSSSSEATTMTTVKSDKKPSKEKRRTSTKASQGDTSLQPLHPEGFTATESHIPDIFPWDGGDVSKVSTAPPASWITQTRTALADNAIPFRSALADYSSFYQRANSIISSHRPTLKKNLAKLASYPGAFPIQQGVTAIQYEPDFPASKPVATNKYQFIPTQYRTQPTNLPGQPMHRGPTSANLYDKSAYAKKLEALSQLSTDRKAGLVCHECTHDHNEGRTTPKAMVALKYSHRNDLSVSVGGAKTKSSPVPDIAS</sequence>
<feature type="region of interest" description="Disordered" evidence="1">
    <location>
        <begin position="608"/>
        <end position="665"/>
    </location>
</feature>
<dbReference type="CDD" id="cd00063">
    <property type="entry name" value="FN3"/>
    <property type="match status" value="3"/>
</dbReference>
<feature type="compositionally biased region" description="Polar residues" evidence="1">
    <location>
        <begin position="945"/>
        <end position="965"/>
    </location>
</feature>
<feature type="region of interest" description="Disordered" evidence="1">
    <location>
        <begin position="922"/>
        <end position="980"/>
    </location>
</feature>
<dbReference type="AlphaFoldDB" id="A0A913Z1M7"/>
<dbReference type="InterPro" id="IPR036116">
    <property type="entry name" value="FN3_sf"/>
</dbReference>
<dbReference type="InterPro" id="IPR013783">
    <property type="entry name" value="Ig-like_fold"/>
</dbReference>
<dbReference type="InterPro" id="IPR050713">
    <property type="entry name" value="RTP_Phos/Ushers"/>
</dbReference>
<name>A0A913Z1M7_PATMI</name>
<dbReference type="InterPro" id="IPR003961">
    <property type="entry name" value="FN3_dom"/>
</dbReference>
<feature type="compositionally biased region" description="Basic and acidic residues" evidence="1">
    <location>
        <begin position="633"/>
        <end position="647"/>
    </location>
</feature>
<dbReference type="Gene3D" id="1.25.10.10">
    <property type="entry name" value="Leucine-rich Repeat Variant"/>
    <property type="match status" value="1"/>
</dbReference>
<feature type="region of interest" description="Disordered" evidence="1">
    <location>
        <begin position="1001"/>
        <end position="1063"/>
    </location>
</feature>
<proteinExistence type="predicted"/>
<dbReference type="Gene3D" id="2.60.40.10">
    <property type="entry name" value="Immunoglobulins"/>
    <property type="match status" value="3"/>
</dbReference>
<dbReference type="SMART" id="SM00060">
    <property type="entry name" value="FN3"/>
    <property type="match status" value="3"/>
</dbReference>
<protein>
    <recommendedName>
        <fullName evidence="2">Fibronectin type-III domain-containing protein</fullName>
    </recommendedName>
</protein>
<dbReference type="FunFam" id="2.60.40.10:FF:001030">
    <property type="entry name" value="Usherin"/>
    <property type="match status" value="1"/>
</dbReference>
<dbReference type="OrthoDB" id="10253954at2759"/>
<feature type="domain" description="Fibronectin type-III" evidence="2">
    <location>
        <begin position="532"/>
        <end position="616"/>
    </location>
</feature>
<feature type="compositionally biased region" description="Basic residues" evidence="1">
    <location>
        <begin position="648"/>
        <end position="663"/>
    </location>
</feature>
<evidence type="ECO:0000313" key="4">
    <source>
        <dbReference type="Proteomes" id="UP000887568"/>
    </source>
</evidence>
<dbReference type="PROSITE" id="PS50853">
    <property type="entry name" value="FN3"/>
    <property type="match status" value="3"/>
</dbReference>
<feature type="compositionally biased region" description="Basic and acidic residues" evidence="1">
    <location>
        <begin position="608"/>
        <end position="618"/>
    </location>
</feature>
<dbReference type="EnsemblMetazoa" id="XM_038189654.1">
    <property type="protein sequence ID" value="XP_038045582.1"/>
    <property type="gene ID" value="LOC119720109"/>
</dbReference>
<feature type="compositionally biased region" description="Basic and acidic residues" evidence="1">
    <location>
        <begin position="803"/>
        <end position="848"/>
    </location>
</feature>
<feature type="compositionally biased region" description="Low complexity" evidence="1">
    <location>
        <begin position="687"/>
        <end position="702"/>
    </location>
</feature>
<dbReference type="SUPFAM" id="SSF48371">
    <property type="entry name" value="ARM repeat"/>
    <property type="match status" value="1"/>
</dbReference>
<organism evidence="3 4">
    <name type="scientific">Patiria miniata</name>
    <name type="common">Bat star</name>
    <name type="synonym">Asterina miniata</name>
    <dbReference type="NCBI Taxonomy" id="46514"/>
    <lineage>
        <taxon>Eukaryota</taxon>
        <taxon>Metazoa</taxon>
        <taxon>Echinodermata</taxon>
        <taxon>Eleutherozoa</taxon>
        <taxon>Asterozoa</taxon>
        <taxon>Asteroidea</taxon>
        <taxon>Valvatacea</taxon>
        <taxon>Valvatida</taxon>
        <taxon>Asterinidae</taxon>
        <taxon>Patiria</taxon>
    </lineage>
</organism>
<keyword evidence="4" id="KW-1185">Reference proteome</keyword>
<dbReference type="PANTHER" id="PTHR46957">
    <property type="entry name" value="CYTOKINE RECEPTOR"/>
    <property type="match status" value="1"/>
</dbReference>
<dbReference type="GO" id="GO:0016020">
    <property type="term" value="C:membrane"/>
    <property type="evidence" value="ECO:0007669"/>
    <property type="project" value="UniProtKB-SubCell"/>
</dbReference>
<dbReference type="GeneID" id="119720109"/>
<feature type="compositionally biased region" description="Low complexity" evidence="1">
    <location>
        <begin position="1004"/>
        <end position="1016"/>
    </location>
</feature>
<dbReference type="RefSeq" id="XP_038045582.1">
    <property type="nucleotide sequence ID" value="XM_038189654.1"/>
</dbReference>
<reference evidence="3" key="1">
    <citation type="submission" date="2022-11" db="UniProtKB">
        <authorList>
            <consortium name="EnsemblMetazoa"/>
        </authorList>
    </citation>
    <scope>IDENTIFICATION</scope>
</reference>
<evidence type="ECO:0000256" key="1">
    <source>
        <dbReference type="SAM" id="MobiDB-lite"/>
    </source>
</evidence>
<feature type="compositionally biased region" description="Polar residues" evidence="1">
    <location>
        <begin position="1039"/>
        <end position="1049"/>
    </location>
</feature>
<dbReference type="Proteomes" id="UP000887568">
    <property type="component" value="Unplaced"/>
</dbReference>
<feature type="domain" description="Fibronectin type-III" evidence="2">
    <location>
        <begin position="444"/>
        <end position="529"/>
    </location>
</feature>
<evidence type="ECO:0000259" key="2">
    <source>
        <dbReference type="PROSITE" id="PS50853"/>
    </source>
</evidence>
<feature type="domain" description="Fibronectin type-III" evidence="2">
    <location>
        <begin position="355"/>
        <end position="440"/>
    </location>
</feature>
<dbReference type="Pfam" id="PF00041">
    <property type="entry name" value="fn3"/>
    <property type="match status" value="2"/>
</dbReference>
<dbReference type="InterPro" id="IPR011989">
    <property type="entry name" value="ARM-like"/>
</dbReference>
<dbReference type="SUPFAM" id="SSF49265">
    <property type="entry name" value="Fibronectin type III"/>
    <property type="match status" value="2"/>
</dbReference>
<feature type="compositionally biased region" description="Low complexity" evidence="1">
    <location>
        <begin position="785"/>
        <end position="798"/>
    </location>
</feature>